<dbReference type="PROSITE" id="PS50989">
    <property type="entry name" value="COA_CT_CTER"/>
    <property type="match status" value="1"/>
</dbReference>
<name>A0A6G7Y2P6_9ACTN</name>
<evidence type="ECO:0000256" key="1">
    <source>
        <dbReference type="SAM" id="MobiDB-lite"/>
    </source>
</evidence>
<dbReference type="EMBL" id="CP049865">
    <property type="protein sequence ID" value="QIK71085.1"/>
    <property type="molecule type" value="Genomic_DNA"/>
</dbReference>
<evidence type="ECO:0000313" key="5">
    <source>
        <dbReference type="Proteomes" id="UP000501058"/>
    </source>
</evidence>
<sequence length="470" mass="49061">MPASQQHRDDALRPSDDTTPTDPRRRLDRLFDPGSARSLAGTEHGRGAVAVQGTVRGDRAVAFATDPGLRGGSLAVADCDVIIAAHAFALEHGLPIVGVWHSGGAGLAEGARTMDRVARMLHSIATASGRILQVSLVLGPSAGAAAYASTLADVVVMAPSGRVVVTGPDVVRTLTGEEVELEDLGGLTTHAEHSGVVHLAVPDEETGFARVADLIELIAAPGTVAATVEDRPLPDPAERDVHGVVAGLLDADGWWEIQAAWARQLVVGLGRLGGRTVGVVANNPLHAGGWLDADSADKAARFVRMCDALGVPLLVLVDVPGILPGLREERGGALRRGAKLFHAFANASVPRINLVIGRAYGGAYIAMNAKGLGATRVLAWPDADLAVMPPDAAVRVLYRRRLAELPPERRAAGEADLIREHARELGGVAAALEVGAVDEVVAPERTRSRLAAVLRTVDDGRRGTHTNIPL</sequence>
<dbReference type="Proteomes" id="UP000501058">
    <property type="component" value="Chromosome"/>
</dbReference>
<dbReference type="InterPro" id="IPR051047">
    <property type="entry name" value="AccD/PCCB"/>
</dbReference>
<gene>
    <name evidence="4" type="ORF">G7070_00775</name>
</gene>
<dbReference type="InterPro" id="IPR011762">
    <property type="entry name" value="COA_CT_N"/>
</dbReference>
<dbReference type="PANTHER" id="PTHR43842">
    <property type="entry name" value="PROPIONYL-COA CARBOXYLASE BETA CHAIN"/>
    <property type="match status" value="1"/>
</dbReference>
<keyword evidence="5" id="KW-1185">Reference proteome</keyword>
<dbReference type="KEGG" id="prv:G7070_00775"/>
<dbReference type="InterPro" id="IPR029045">
    <property type="entry name" value="ClpP/crotonase-like_dom_sf"/>
</dbReference>
<evidence type="ECO:0000259" key="2">
    <source>
        <dbReference type="PROSITE" id="PS50980"/>
    </source>
</evidence>
<dbReference type="SUPFAM" id="SSF52096">
    <property type="entry name" value="ClpP/crotonase"/>
    <property type="match status" value="2"/>
</dbReference>
<evidence type="ECO:0000313" key="4">
    <source>
        <dbReference type="EMBL" id="QIK71085.1"/>
    </source>
</evidence>
<feature type="domain" description="CoA carboxyltransferase N-terminal" evidence="2">
    <location>
        <begin position="1"/>
        <end position="230"/>
    </location>
</feature>
<dbReference type="PROSITE" id="PS50980">
    <property type="entry name" value="COA_CT_NTER"/>
    <property type="match status" value="1"/>
</dbReference>
<feature type="region of interest" description="Disordered" evidence="1">
    <location>
        <begin position="1"/>
        <end position="45"/>
    </location>
</feature>
<reference evidence="4 5" key="1">
    <citation type="submission" date="2020-03" db="EMBL/GenBank/DDBJ databases">
        <title>Propioniciclava sp. nov., isolated from Hydrophilus acuminatus.</title>
        <authorList>
            <person name="Hyun D.-W."/>
            <person name="Bae J.-W."/>
        </authorList>
    </citation>
    <scope>NUCLEOTIDE SEQUENCE [LARGE SCALE GENOMIC DNA]</scope>
    <source>
        <strain evidence="4 5">HDW11</strain>
    </source>
</reference>
<dbReference type="AlphaFoldDB" id="A0A6G7Y2P6"/>
<dbReference type="Pfam" id="PF01039">
    <property type="entry name" value="Carboxyl_trans"/>
    <property type="match status" value="1"/>
</dbReference>
<dbReference type="GO" id="GO:0009317">
    <property type="term" value="C:acetyl-CoA carboxylase complex"/>
    <property type="evidence" value="ECO:0007669"/>
    <property type="project" value="TreeGrafter"/>
</dbReference>
<dbReference type="RefSeq" id="WP_166231065.1">
    <property type="nucleotide sequence ID" value="NZ_CP049865.1"/>
</dbReference>
<accession>A0A6G7Y2P6</accession>
<protein>
    <submittedName>
        <fullName evidence="4">Acyl-CoA carboxylase subunit beta</fullName>
    </submittedName>
</protein>
<dbReference type="Gene3D" id="3.90.226.10">
    <property type="entry name" value="2-enoyl-CoA Hydratase, Chain A, domain 1"/>
    <property type="match status" value="2"/>
</dbReference>
<feature type="domain" description="CoA carboxyltransferase C-terminal" evidence="3">
    <location>
        <begin position="220"/>
        <end position="459"/>
    </location>
</feature>
<dbReference type="PANTHER" id="PTHR43842:SF2">
    <property type="entry name" value="PROPIONYL-COA CARBOXYLASE BETA CHAIN, MITOCHONDRIAL"/>
    <property type="match status" value="1"/>
</dbReference>
<dbReference type="InterPro" id="IPR011763">
    <property type="entry name" value="COA_CT_C"/>
</dbReference>
<dbReference type="InterPro" id="IPR034733">
    <property type="entry name" value="AcCoA_carboxyl_beta"/>
</dbReference>
<organism evidence="4 5">
    <name type="scientific">Propioniciclava coleopterorum</name>
    <dbReference type="NCBI Taxonomy" id="2714937"/>
    <lineage>
        <taxon>Bacteria</taxon>
        <taxon>Bacillati</taxon>
        <taxon>Actinomycetota</taxon>
        <taxon>Actinomycetes</taxon>
        <taxon>Propionibacteriales</taxon>
        <taxon>Propionibacteriaceae</taxon>
        <taxon>Propioniciclava</taxon>
    </lineage>
</organism>
<proteinExistence type="predicted"/>
<dbReference type="GO" id="GO:0004658">
    <property type="term" value="F:propionyl-CoA carboxylase activity"/>
    <property type="evidence" value="ECO:0007669"/>
    <property type="project" value="TreeGrafter"/>
</dbReference>
<feature type="compositionally biased region" description="Basic and acidic residues" evidence="1">
    <location>
        <begin position="1"/>
        <end position="31"/>
    </location>
</feature>
<evidence type="ECO:0000259" key="3">
    <source>
        <dbReference type="PROSITE" id="PS50989"/>
    </source>
</evidence>